<dbReference type="RefSeq" id="WP_084206874.1">
    <property type="nucleotide sequence ID" value="NZ_MSCW01000009.1"/>
</dbReference>
<feature type="domain" description="PilZ" evidence="1">
    <location>
        <begin position="40"/>
        <end position="144"/>
    </location>
</feature>
<proteinExistence type="predicted"/>
<dbReference type="GO" id="GO:0035438">
    <property type="term" value="F:cyclic-di-GMP binding"/>
    <property type="evidence" value="ECO:0007669"/>
    <property type="project" value="InterPro"/>
</dbReference>
<sequence>MSDSASFQSDVGVIYCRSDFKLEDVTDRLVEATKLLYQGERRMNERVPAHGCSIAICLTSDESLSWRSCRAINYSRGGMKLETDMDLKEGDLIWVRITPDWKATAMEPFRIGAEVRHTTPSGDAISLGVQFRLEMTQTMKRSQIETNLDRLDSFFRALGLIET</sequence>
<comment type="caution">
    <text evidence="2">The sequence shown here is derived from an EMBL/GenBank/DDBJ whole genome shotgun (WGS) entry which is preliminary data.</text>
</comment>
<evidence type="ECO:0000313" key="2">
    <source>
        <dbReference type="EMBL" id="ONF42536.1"/>
    </source>
</evidence>
<organism evidence="2 3">
    <name type="scientific">Marinobacter lutaoensis</name>
    <dbReference type="NCBI Taxonomy" id="135739"/>
    <lineage>
        <taxon>Bacteria</taxon>
        <taxon>Pseudomonadati</taxon>
        <taxon>Pseudomonadota</taxon>
        <taxon>Gammaproteobacteria</taxon>
        <taxon>Pseudomonadales</taxon>
        <taxon>Marinobacteraceae</taxon>
        <taxon>Marinobacter</taxon>
    </lineage>
</organism>
<dbReference type="EMBL" id="MSCW01000009">
    <property type="protein sequence ID" value="ONF42536.1"/>
    <property type="molecule type" value="Genomic_DNA"/>
</dbReference>
<name>A0A1V2DQ51_9GAMM</name>
<reference evidence="2 3" key="1">
    <citation type="submission" date="2016-12" db="EMBL/GenBank/DDBJ databases">
        <title>Marinobacter lutaoensis whole genome sequencing.</title>
        <authorList>
            <person name="Verma A."/>
            <person name="Krishnamurthi S."/>
        </authorList>
    </citation>
    <scope>NUCLEOTIDE SEQUENCE [LARGE SCALE GENOMIC DNA]</scope>
    <source>
        <strain evidence="2 3">T5054</strain>
    </source>
</reference>
<accession>A0A1V2DQ51</accession>
<gene>
    <name evidence="2" type="ORF">BTO32_15105</name>
</gene>
<dbReference type="OrthoDB" id="9806824at2"/>
<protein>
    <recommendedName>
        <fullName evidence="1">PilZ domain-containing protein</fullName>
    </recommendedName>
</protein>
<evidence type="ECO:0000259" key="1">
    <source>
        <dbReference type="Pfam" id="PF07238"/>
    </source>
</evidence>
<evidence type="ECO:0000313" key="3">
    <source>
        <dbReference type="Proteomes" id="UP000189339"/>
    </source>
</evidence>
<dbReference type="STRING" id="135739.BTO32_15105"/>
<dbReference type="Pfam" id="PF07238">
    <property type="entry name" value="PilZ"/>
    <property type="match status" value="1"/>
</dbReference>
<dbReference type="AlphaFoldDB" id="A0A1V2DQ51"/>
<dbReference type="Proteomes" id="UP000189339">
    <property type="component" value="Unassembled WGS sequence"/>
</dbReference>
<keyword evidence="3" id="KW-1185">Reference proteome</keyword>
<dbReference type="Gene3D" id="2.40.10.220">
    <property type="entry name" value="predicted glycosyltransferase like domains"/>
    <property type="match status" value="1"/>
</dbReference>
<dbReference type="InterPro" id="IPR009875">
    <property type="entry name" value="PilZ_domain"/>
</dbReference>